<feature type="compositionally biased region" description="Polar residues" evidence="1">
    <location>
        <begin position="273"/>
        <end position="285"/>
    </location>
</feature>
<accession>A0ABQ5AC56</accession>
<evidence type="ECO:0000256" key="1">
    <source>
        <dbReference type="SAM" id="MobiDB-lite"/>
    </source>
</evidence>
<name>A0ABQ5AC56_9ASTR</name>
<feature type="region of interest" description="Disordered" evidence="1">
    <location>
        <begin position="252"/>
        <end position="285"/>
    </location>
</feature>
<protein>
    <submittedName>
        <fullName evidence="2">Uncharacterized protein</fullName>
    </submittedName>
</protein>
<comment type="caution">
    <text evidence="2">The sequence shown here is derived from an EMBL/GenBank/DDBJ whole genome shotgun (WGS) entry which is preliminary data.</text>
</comment>
<feature type="compositionally biased region" description="Polar residues" evidence="1">
    <location>
        <begin position="665"/>
        <end position="677"/>
    </location>
</feature>
<evidence type="ECO:0000313" key="3">
    <source>
        <dbReference type="Proteomes" id="UP001151760"/>
    </source>
</evidence>
<feature type="region of interest" description="Disordered" evidence="1">
    <location>
        <begin position="658"/>
        <end position="677"/>
    </location>
</feature>
<dbReference type="Proteomes" id="UP001151760">
    <property type="component" value="Unassembled WGS sequence"/>
</dbReference>
<proteinExistence type="predicted"/>
<reference evidence="2" key="2">
    <citation type="submission" date="2022-01" db="EMBL/GenBank/DDBJ databases">
        <authorList>
            <person name="Yamashiro T."/>
            <person name="Shiraishi A."/>
            <person name="Satake H."/>
            <person name="Nakayama K."/>
        </authorList>
    </citation>
    <scope>NUCLEOTIDE SEQUENCE</scope>
</reference>
<sequence length="677" mass="75454">MKCEILLDSEGHKVKSLRIRKKGRVSLASGWDLRPSSGVRVRSGCAELPLRWCQAVWSRGEQYLMISKMAALLCAPSGILKIWLKKVVPLRFAPPRSDGRMNDGPIAAGDRRVVPDAMAWRHHDSDVYDAFPDNDLSIHDVKTLTERVIDLRVVPPGLVFSARLATTWDFPGFFPVFKDTGGNGNMWRLRTPKLSPLARRKKLKRRANDGGGSSKLKRRKVPAKPKGATASSGHVSSPTPLWTIAPINQIALDDTGHDDGEPNALGNEDRSASHSPHGSVSESVHNFTNVEDIGAQEIPPRMEPFVNMSEPHVHPKKVPVFLSETNADGSSHPLNCEAENLSTGAPASRLRQILTGWDIKEGDSSCGSSVYVPQWVIPLRCRVDTPEWCRELMVHLAPPTAQEESNALTNEVALQRAWFSLARGAMAQTDILERFKNLLPDYDTLADTHAECLETVRKLVTAREDLEHNAKLYTNAINRYRAVKEEHAGCGQKVQILENEKNYLSTANHDQAAQIQSLEAELAKKDFALTYAERMLAEGAKDREKLTAQLGQPEIDKFDYIRKLLPTVASRLLKSHEYKESLSEPFNMAIQAGWGKGLSEGCTNKEIMAVLQEFENFDPYSDKKLYPMYDKLFEKEYPYIEKIASGYRHSVADLLKVHPDPAPSEGTSTPTISKSLD</sequence>
<feature type="region of interest" description="Disordered" evidence="1">
    <location>
        <begin position="191"/>
        <end position="240"/>
    </location>
</feature>
<reference evidence="2" key="1">
    <citation type="journal article" date="2022" name="Int. J. Mol. Sci.">
        <title>Draft Genome of Tanacetum Coccineum: Genomic Comparison of Closely Related Tanacetum-Family Plants.</title>
        <authorList>
            <person name="Yamashiro T."/>
            <person name="Shiraishi A."/>
            <person name="Nakayama K."/>
            <person name="Satake H."/>
        </authorList>
    </citation>
    <scope>NUCLEOTIDE SEQUENCE</scope>
</reference>
<evidence type="ECO:0000313" key="2">
    <source>
        <dbReference type="EMBL" id="GJS99311.1"/>
    </source>
</evidence>
<dbReference type="EMBL" id="BQNB010012109">
    <property type="protein sequence ID" value="GJS99311.1"/>
    <property type="molecule type" value="Genomic_DNA"/>
</dbReference>
<gene>
    <name evidence="2" type="ORF">Tco_0820481</name>
</gene>
<keyword evidence="3" id="KW-1185">Reference proteome</keyword>
<feature type="compositionally biased region" description="Polar residues" evidence="1">
    <location>
        <begin position="229"/>
        <end position="240"/>
    </location>
</feature>
<organism evidence="2 3">
    <name type="scientific">Tanacetum coccineum</name>
    <dbReference type="NCBI Taxonomy" id="301880"/>
    <lineage>
        <taxon>Eukaryota</taxon>
        <taxon>Viridiplantae</taxon>
        <taxon>Streptophyta</taxon>
        <taxon>Embryophyta</taxon>
        <taxon>Tracheophyta</taxon>
        <taxon>Spermatophyta</taxon>
        <taxon>Magnoliopsida</taxon>
        <taxon>eudicotyledons</taxon>
        <taxon>Gunneridae</taxon>
        <taxon>Pentapetalae</taxon>
        <taxon>asterids</taxon>
        <taxon>campanulids</taxon>
        <taxon>Asterales</taxon>
        <taxon>Asteraceae</taxon>
        <taxon>Asteroideae</taxon>
        <taxon>Anthemideae</taxon>
        <taxon>Anthemidinae</taxon>
        <taxon>Tanacetum</taxon>
    </lineage>
</organism>